<evidence type="ECO:0000313" key="7">
    <source>
        <dbReference type="Proteomes" id="UP000025061"/>
    </source>
</evidence>
<dbReference type="InterPro" id="IPR052346">
    <property type="entry name" value="O-mannosyl-transferase_TMTC"/>
</dbReference>
<dbReference type="OrthoDB" id="422579at2"/>
<dbReference type="PATRIC" id="fig|1280951.3.peg.1920"/>
<dbReference type="InterPro" id="IPR019734">
    <property type="entry name" value="TPR_rpt"/>
</dbReference>
<dbReference type="PROSITE" id="PS51257">
    <property type="entry name" value="PROKAR_LIPOPROTEIN"/>
    <property type="match status" value="1"/>
</dbReference>
<evidence type="ECO:0000256" key="2">
    <source>
        <dbReference type="ARBA" id="ARBA00022803"/>
    </source>
</evidence>
<comment type="caution">
    <text evidence="6">The sequence shown here is derived from an EMBL/GenBank/DDBJ whole genome shotgun (WGS) entry which is preliminary data.</text>
</comment>
<evidence type="ECO:0000256" key="4">
    <source>
        <dbReference type="SAM" id="MobiDB-lite"/>
    </source>
</evidence>
<dbReference type="EMBL" id="ARYI01000007">
    <property type="protein sequence ID" value="KCZ93624.1"/>
    <property type="molecule type" value="Genomic_DNA"/>
</dbReference>
<evidence type="ECO:0000256" key="1">
    <source>
        <dbReference type="ARBA" id="ARBA00022737"/>
    </source>
</evidence>
<dbReference type="Proteomes" id="UP000025061">
    <property type="component" value="Unassembled WGS sequence"/>
</dbReference>
<name>A0A059FSI5_9PROT</name>
<evidence type="ECO:0000256" key="3">
    <source>
        <dbReference type="PROSITE-ProRule" id="PRU00339"/>
    </source>
</evidence>
<feature type="chain" id="PRO_5001578305" evidence="5">
    <location>
        <begin position="24"/>
        <end position="288"/>
    </location>
</feature>
<protein>
    <submittedName>
        <fullName evidence="6">Uncharacterized protein</fullName>
    </submittedName>
</protein>
<reference evidence="6 7" key="1">
    <citation type="submission" date="2013-04" db="EMBL/GenBank/DDBJ databases">
        <title>Hyphomonas hirschiana VP5 Genome Sequencing.</title>
        <authorList>
            <person name="Lai Q."/>
            <person name="Shao Z."/>
        </authorList>
    </citation>
    <scope>NUCLEOTIDE SEQUENCE [LARGE SCALE GENOMIC DNA]</scope>
    <source>
        <strain evidence="6 7">VP5</strain>
    </source>
</reference>
<evidence type="ECO:0000313" key="6">
    <source>
        <dbReference type="EMBL" id="KCZ93624.1"/>
    </source>
</evidence>
<keyword evidence="1" id="KW-0677">Repeat</keyword>
<organism evidence="6 7">
    <name type="scientific">Hyphomonas hirschiana VP5</name>
    <dbReference type="NCBI Taxonomy" id="1280951"/>
    <lineage>
        <taxon>Bacteria</taxon>
        <taxon>Pseudomonadati</taxon>
        <taxon>Pseudomonadota</taxon>
        <taxon>Alphaproteobacteria</taxon>
        <taxon>Hyphomonadales</taxon>
        <taxon>Hyphomonadaceae</taxon>
        <taxon>Hyphomonas</taxon>
    </lineage>
</organism>
<dbReference type="AlphaFoldDB" id="A0A059FSI5"/>
<dbReference type="PROSITE" id="PS50005">
    <property type="entry name" value="TPR"/>
    <property type="match status" value="1"/>
</dbReference>
<dbReference type="PANTHER" id="PTHR44227:SF3">
    <property type="entry name" value="PROTEIN O-MANNOSYL-TRANSFERASE TMTC4"/>
    <property type="match status" value="1"/>
</dbReference>
<dbReference type="SMART" id="SM00028">
    <property type="entry name" value="TPR"/>
    <property type="match status" value="3"/>
</dbReference>
<dbReference type="RefSeq" id="WP_011647982.1">
    <property type="nucleotide sequence ID" value="NZ_ARYI01000007.1"/>
</dbReference>
<dbReference type="Pfam" id="PF13432">
    <property type="entry name" value="TPR_16"/>
    <property type="match status" value="2"/>
</dbReference>
<dbReference type="InterPro" id="IPR011990">
    <property type="entry name" value="TPR-like_helical_dom_sf"/>
</dbReference>
<feature type="repeat" description="TPR" evidence="3">
    <location>
        <begin position="144"/>
        <end position="177"/>
    </location>
</feature>
<keyword evidence="5" id="KW-0732">Signal</keyword>
<keyword evidence="2 3" id="KW-0802">TPR repeat</keyword>
<feature type="region of interest" description="Disordered" evidence="4">
    <location>
        <begin position="267"/>
        <end position="288"/>
    </location>
</feature>
<gene>
    <name evidence="6" type="ORF">HHI_09517</name>
</gene>
<dbReference type="InterPro" id="IPR014596">
    <property type="entry name" value="UCP035836"/>
</dbReference>
<accession>A0A059FSI5</accession>
<sequence>MSSAKKPFTGLALALAAMTGACASTGQSQADKALSQAVEAALAPAPQEERDAANRADPLTRANFWSKEYQKDPENIETALQFAESLRAMGSQDRALDVATKTLVVHPGNPDLLMVTGRVRMTEGNFAAARAAFEEVTRTAPERADGWAALGTAFDQLEMHRQAQTNYQRALTLEPSRTTTLTNYGLSLLLSGDLAGAEAQLRAAAAQPGAGSRVTENLALVIGLQGRFDEMQALSAANAPDKVAEQNAALLRGLVQPARTYDALIGGKDTSSAAAPGTKRQLRGTLNH</sequence>
<dbReference type="PANTHER" id="PTHR44227">
    <property type="match status" value="1"/>
</dbReference>
<feature type="signal peptide" evidence="5">
    <location>
        <begin position="1"/>
        <end position="23"/>
    </location>
</feature>
<evidence type="ECO:0000256" key="5">
    <source>
        <dbReference type="SAM" id="SignalP"/>
    </source>
</evidence>
<dbReference type="Gene3D" id="1.25.40.10">
    <property type="entry name" value="Tetratricopeptide repeat domain"/>
    <property type="match status" value="1"/>
</dbReference>
<proteinExistence type="predicted"/>
<dbReference type="SUPFAM" id="SSF48452">
    <property type="entry name" value="TPR-like"/>
    <property type="match status" value="1"/>
</dbReference>
<dbReference type="PIRSF" id="PIRSF035836">
    <property type="entry name" value="UCP035836"/>
    <property type="match status" value="1"/>
</dbReference>
<keyword evidence="7" id="KW-1185">Reference proteome</keyword>